<evidence type="ECO:0000313" key="29">
    <source>
        <dbReference type="Proteomes" id="UP000441208"/>
    </source>
</evidence>
<dbReference type="PROSITE" id="PS50850">
    <property type="entry name" value="MFS"/>
    <property type="match status" value="1"/>
</dbReference>
<comment type="catalytic activity">
    <reaction evidence="11">
        <text>D-glucosamine(out) = D-glucosamine(in)</text>
        <dbReference type="Rhea" id="RHEA:78423"/>
        <dbReference type="ChEBI" id="CHEBI:58723"/>
    </reaction>
    <physiologicalReaction direction="left-to-right" evidence="11">
        <dbReference type="Rhea" id="RHEA:78424"/>
    </physiologicalReaction>
</comment>
<evidence type="ECO:0000256" key="15">
    <source>
        <dbReference type="SAM" id="Phobius"/>
    </source>
</evidence>
<dbReference type="Pfam" id="PF00083">
    <property type="entry name" value="Sugar_tr"/>
    <property type="match status" value="1"/>
</dbReference>
<evidence type="ECO:0000256" key="3">
    <source>
        <dbReference type="ARBA" id="ARBA00022448"/>
    </source>
</evidence>
<dbReference type="InterPro" id="IPR003663">
    <property type="entry name" value="Sugar/inositol_transpt"/>
</dbReference>
<feature type="transmembrane region" description="Helical" evidence="15">
    <location>
        <begin position="472"/>
        <end position="493"/>
    </location>
</feature>
<feature type="transmembrane region" description="Helical" evidence="15">
    <location>
        <begin position="95"/>
        <end position="114"/>
    </location>
</feature>
<dbReference type="InterPro" id="IPR020846">
    <property type="entry name" value="MFS_dom"/>
</dbReference>
<dbReference type="GO" id="GO:0015149">
    <property type="term" value="F:hexose transmembrane transporter activity"/>
    <property type="evidence" value="ECO:0007669"/>
    <property type="project" value="TreeGrafter"/>
</dbReference>
<comment type="catalytic activity">
    <reaction evidence="8">
        <text>D-glucose(out) = D-glucose(in)</text>
        <dbReference type="Rhea" id="RHEA:60376"/>
        <dbReference type="ChEBI" id="CHEBI:4167"/>
    </reaction>
    <physiologicalReaction direction="left-to-right" evidence="8">
        <dbReference type="Rhea" id="RHEA:60377"/>
    </physiologicalReaction>
</comment>
<evidence type="ECO:0000256" key="12">
    <source>
        <dbReference type="ARBA" id="ARBA00044710"/>
    </source>
</evidence>
<evidence type="ECO:0000256" key="6">
    <source>
        <dbReference type="ARBA" id="ARBA00023136"/>
    </source>
</evidence>
<proteinExistence type="inferred from homology"/>
<evidence type="ECO:0000256" key="14">
    <source>
        <dbReference type="RuleBase" id="RU003346"/>
    </source>
</evidence>
<evidence type="ECO:0000313" key="32">
    <source>
        <dbReference type="Proteomes" id="UP000486351"/>
    </source>
</evidence>
<dbReference type="EMBL" id="QXGC01002005">
    <property type="protein sequence ID" value="KAE9192325.1"/>
    <property type="molecule type" value="Genomic_DNA"/>
</dbReference>
<dbReference type="Proteomes" id="UP000476176">
    <property type="component" value="Unassembled WGS sequence"/>
</dbReference>
<evidence type="ECO:0000313" key="26">
    <source>
        <dbReference type="Proteomes" id="UP000433483"/>
    </source>
</evidence>
<comment type="catalytic activity">
    <reaction evidence="12">
        <text>D-fructose(out) = D-fructose(in)</text>
        <dbReference type="Rhea" id="RHEA:60372"/>
        <dbReference type="ChEBI" id="CHEBI:37721"/>
    </reaction>
    <physiologicalReaction direction="left-to-right" evidence="12">
        <dbReference type="Rhea" id="RHEA:60373"/>
    </physiologicalReaction>
</comment>
<evidence type="ECO:0000313" key="19">
    <source>
        <dbReference type="EMBL" id="KAE9079849.1"/>
    </source>
</evidence>
<dbReference type="InterPro" id="IPR045263">
    <property type="entry name" value="GLUT"/>
</dbReference>
<evidence type="ECO:0000313" key="30">
    <source>
        <dbReference type="Proteomes" id="UP000460718"/>
    </source>
</evidence>
<evidence type="ECO:0000313" key="22">
    <source>
        <dbReference type="EMBL" id="KAE9192325.1"/>
    </source>
</evidence>
<keyword evidence="5 15" id="KW-1133">Transmembrane helix</keyword>
<dbReference type="Gene3D" id="1.20.1250.20">
    <property type="entry name" value="MFS general substrate transporter like domains"/>
    <property type="match status" value="1"/>
</dbReference>
<evidence type="ECO:0000256" key="1">
    <source>
        <dbReference type="ARBA" id="ARBA00004141"/>
    </source>
</evidence>
<protein>
    <recommendedName>
        <fullName evidence="13">Hexose transporter 1</fullName>
    </recommendedName>
</protein>
<feature type="transmembrane region" description="Helical" evidence="15">
    <location>
        <begin position="183"/>
        <end position="205"/>
    </location>
</feature>
<evidence type="ECO:0000256" key="13">
    <source>
        <dbReference type="ARBA" id="ARBA00044780"/>
    </source>
</evidence>
<sequence>MQFTPSSSCASHVWVVPTPVASVATPVQPIQSNSTIKPTWRLYANVLVAALQPFQYGWSTSQMNNSIFNNEADCNARPIAPGTCLMFPGHTKTQWTIAVSSWIVGGMLGSLVTGRISNKFGRKPTMMINCLFMMAGALIQASADDIWVFIVGRVLAGIAAGASTAVIPGFIGEISPPHLRSKLGVCFQISITLGHLFVAITFFFASTSTGWRFIAAFPTVLAFLFLVLAPFVLVESPSWLLTMGQQLLAERELARLYGTENVFLAKTWIKQDEEAPRVGPGSEYVAQDMRMSMALMAPVPTKPRSFSQLFSSMLIRQLLTAIGVAGAQQLTGVNAVFFYSSSLFKQAGLTDSRIGVLMVNFVNVLPTLFCGILSAKLGNRKLVLIGFSGMFLSAVGITVSLVASLPTLAIVFTALYVTTFGSSLGPLAWGIMADLFPDDVRAMGCSICVGCSWLCSLAIGLGYPYIAAAFNNYSFVPFMCTVTLAFLFVQTFVPETYGKTIQEIQDGFEARRLQKAADRDWRLSRNSQIAVLE</sequence>
<evidence type="ECO:0000256" key="7">
    <source>
        <dbReference type="ARBA" id="ARBA00044637"/>
    </source>
</evidence>
<dbReference type="InterPro" id="IPR036259">
    <property type="entry name" value="MFS_trans_sf"/>
</dbReference>
<comment type="subunit">
    <text evidence="2">Homodimer.</text>
</comment>
<keyword evidence="6 15" id="KW-0472">Membrane</keyword>
<feature type="transmembrane region" description="Helical" evidence="15">
    <location>
        <begin position="354"/>
        <end position="375"/>
    </location>
</feature>
<reference evidence="25 26" key="1">
    <citation type="submission" date="2018-08" db="EMBL/GenBank/DDBJ databases">
        <title>Genomic investigation of the strawberry pathogen Phytophthora fragariae indicates pathogenicity is determined by transcriptional variation in three key races.</title>
        <authorList>
            <person name="Adams T.M."/>
            <person name="Armitage A.D."/>
            <person name="Sobczyk M.K."/>
            <person name="Bates H.J."/>
            <person name="Dunwell J.M."/>
            <person name="Nellist C.F."/>
            <person name="Harrison R.J."/>
        </authorList>
    </citation>
    <scope>NUCLEOTIDE SEQUENCE [LARGE SCALE GENOMIC DNA]</scope>
    <source>
        <strain evidence="23 27">A4</strain>
        <strain evidence="21 28">BC-1</strain>
        <strain evidence="22 31">BC-23</strain>
        <strain evidence="20 26">NOV-27</strain>
        <strain evidence="19 29">NOV-71</strain>
        <strain evidence="24 32">NOV-77</strain>
        <strain evidence="17 25">NOV-9</strain>
        <strain evidence="18 30">SCRP245</strain>
    </source>
</reference>
<evidence type="ECO:0000313" key="24">
    <source>
        <dbReference type="EMBL" id="KAE9301361.1"/>
    </source>
</evidence>
<comment type="caution">
    <text evidence="21">The sequence shown here is derived from an EMBL/GenBank/DDBJ whole genome shotgun (WGS) entry which is preliminary data.</text>
</comment>
<gene>
    <name evidence="23" type="ORF">PF001_g25839</name>
    <name evidence="21" type="ORF">PF002_g27140</name>
    <name evidence="22" type="ORF">PF004_g21343</name>
    <name evidence="20" type="ORF">PF005_g26429</name>
    <name evidence="19" type="ORF">PF007_g23284</name>
    <name evidence="24" type="ORF">PF008_g22776</name>
    <name evidence="17" type="ORF">PF009_g23985</name>
    <name evidence="18" type="ORF">PF011_g25323</name>
</gene>
<dbReference type="NCBIfam" id="TIGR00879">
    <property type="entry name" value="SP"/>
    <property type="match status" value="1"/>
</dbReference>
<evidence type="ECO:0000256" key="5">
    <source>
        <dbReference type="ARBA" id="ARBA00022989"/>
    </source>
</evidence>
<dbReference type="EMBL" id="QXFW01003065">
    <property type="protein sequence ID" value="KAE8973266.1"/>
    <property type="molecule type" value="Genomic_DNA"/>
</dbReference>
<dbReference type="EMBL" id="QXGF01002176">
    <property type="protein sequence ID" value="KAE8925813.1"/>
    <property type="molecule type" value="Genomic_DNA"/>
</dbReference>
<dbReference type="PANTHER" id="PTHR23503:SF8">
    <property type="entry name" value="FACILITATED GLUCOSE TRANSPORTER PROTEIN 1"/>
    <property type="match status" value="1"/>
</dbReference>
<evidence type="ECO:0000313" key="27">
    <source>
        <dbReference type="Proteomes" id="UP000437068"/>
    </source>
</evidence>
<comment type="catalytic activity">
    <reaction evidence="9">
        <text>D-xylose(out) = D-xylose(in)</text>
        <dbReference type="Rhea" id="RHEA:78427"/>
        <dbReference type="ChEBI" id="CHEBI:53455"/>
    </reaction>
    <physiologicalReaction direction="left-to-right" evidence="9">
        <dbReference type="Rhea" id="RHEA:78428"/>
    </physiologicalReaction>
</comment>
<comment type="subcellular location">
    <subcellularLocation>
        <location evidence="1">Membrane</location>
        <topology evidence="1">Multi-pass membrane protein</topology>
    </subcellularLocation>
</comment>
<evidence type="ECO:0000313" key="17">
    <source>
        <dbReference type="EMBL" id="KAE8925813.1"/>
    </source>
</evidence>
<evidence type="ECO:0000313" key="21">
    <source>
        <dbReference type="EMBL" id="KAE9181918.1"/>
    </source>
</evidence>
<comment type="similarity">
    <text evidence="14">Belongs to the major facilitator superfamily. Sugar transporter (TC 2.A.1.1) family.</text>
</comment>
<evidence type="ECO:0000256" key="9">
    <source>
        <dbReference type="ARBA" id="ARBA00044656"/>
    </source>
</evidence>
<keyword evidence="3 14" id="KW-0813">Transport</keyword>
<evidence type="ECO:0000256" key="2">
    <source>
        <dbReference type="ARBA" id="ARBA00011738"/>
    </source>
</evidence>
<dbReference type="GO" id="GO:0016020">
    <property type="term" value="C:membrane"/>
    <property type="evidence" value="ECO:0007669"/>
    <property type="project" value="UniProtKB-SubCell"/>
</dbReference>
<dbReference type="Proteomes" id="UP000429523">
    <property type="component" value="Unassembled WGS sequence"/>
</dbReference>
<keyword evidence="4 15" id="KW-0812">Transmembrane</keyword>
<evidence type="ECO:0000313" key="31">
    <source>
        <dbReference type="Proteomes" id="UP000476176"/>
    </source>
</evidence>
<comment type="catalytic activity">
    <reaction evidence="10">
        <text>D-mannose(out) = D-mannose(in)</text>
        <dbReference type="Rhea" id="RHEA:78391"/>
        <dbReference type="ChEBI" id="CHEBI:4208"/>
    </reaction>
    <physiologicalReaction direction="left-to-right" evidence="10">
        <dbReference type="Rhea" id="RHEA:78392"/>
    </physiologicalReaction>
</comment>
<evidence type="ECO:0000256" key="8">
    <source>
        <dbReference type="ARBA" id="ARBA00044648"/>
    </source>
</evidence>
<evidence type="ECO:0000313" key="23">
    <source>
        <dbReference type="EMBL" id="KAE9277070.1"/>
    </source>
</evidence>
<organism evidence="21 28">
    <name type="scientific">Phytophthora fragariae</name>
    <dbReference type="NCBI Taxonomy" id="53985"/>
    <lineage>
        <taxon>Eukaryota</taxon>
        <taxon>Sar</taxon>
        <taxon>Stramenopiles</taxon>
        <taxon>Oomycota</taxon>
        <taxon>Peronosporomycetes</taxon>
        <taxon>Peronosporales</taxon>
        <taxon>Peronosporaceae</taxon>
        <taxon>Phytophthora</taxon>
    </lineage>
</organism>
<dbReference type="EMBL" id="QXFY01002197">
    <property type="protein sequence ID" value="KAE9301361.1"/>
    <property type="molecule type" value="Genomic_DNA"/>
</dbReference>
<dbReference type="EMBL" id="QXGE01003103">
    <property type="protein sequence ID" value="KAE9277070.1"/>
    <property type="molecule type" value="Genomic_DNA"/>
</dbReference>
<dbReference type="Proteomes" id="UP000440367">
    <property type="component" value="Unassembled WGS sequence"/>
</dbReference>
<dbReference type="Proteomes" id="UP000441208">
    <property type="component" value="Unassembled WGS sequence"/>
</dbReference>
<feature type="transmembrane region" description="Helical" evidence="15">
    <location>
        <begin position="382"/>
        <end position="403"/>
    </location>
</feature>
<evidence type="ECO:0000256" key="4">
    <source>
        <dbReference type="ARBA" id="ARBA00022692"/>
    </source>
</evidence>
<dbReference type="PROSITE" id="PS00217">
    <property type="entry name" value="SUGAR_TRANSPORT_2"/>
    <property type="match status" value="1"/>
</dbReference>
<evidence type="ECO:0000313" key="20">
    <source>
        <dbReference type="EMBL" id="KAE9173078.1"/>
    </source>
</evidence>
<keyword evidence="26" id="KW-1185">Reference proteome</keyword>
<accession>A0A6A3WAC3</accession>
<dbReference type="Proteomes" id="UP000460718">
    <property type="component" value="Unassembled WGS sequence"/>
</dbReference>
<evidence type="ECO:0000256" key="11">
    <source>
        <dbReference type="ARBA" id="ARBA00044668"/>
    </source>
</evidence>
<dbReference type="PRINTS" id="PR00171">
    <property type="entry name" value="SUGRTRNSPORT"/>
</dbReference>
<evidence type="ECO:0000313" key="28">
    <source>
        <dbReference type="Proteomes" id="UP000440367"/>
    </source>
</evidence>
<comment type="catalytic activity">
    <reaction evidence="7">
        <text>D-galactose(in) = D-galactose(out)</text>
        <dbReference type="Rhea" id="RHEA:34915"/>
        <dbReference type="ChEBI" id="CHEBI:4139"/>
    </reaction>
    <physiologicalReaction direction="right-to-left" evidence="7">
        <dbReference type="Rhea" id="RHEA:34917"/>
    </physiologicalReaction>
</comment>
<dbReference type="Proteomes" id="UP000437068">
    <property type="component" value="Unassembled WGS sequence"/>
</dbReference>
<dbReference type="EMBL" id="QXGB01003055">
    <property type="protein sequence ID" value="KAE9173078.1"/>
    <property type="molecule type" value="Genomic_DNA"/>
</dbReference>
<name>A0A6A3WAC3_9STRA</name>
<evidence type="ECO:0000313" key="25">
    <source>
        <dbReference type="Proteomes" id="UP000429523"/>
    </source>
</evidence>
<evidence type="ECO:0000256" key="10">
    <source>
        <dbReference type="ARBA" id="ARBA00044662"/>
    </source>
</evidence>
<dbReference type="EMBL" id="QXFZ01002177">
    <property type="protein sequence ID" value="KAE9079849.1"/>
    <property type="molecule type" value="Genomic_DNA"/>
</dbReference>
<feature type="transmembrane region" description="Helical" evidence="15">
    <location>
        <begin position="211"/>
        <end position="234"/>
    </location>
</feature>
<evidence type="ECO:0000313" key="18">
    <source>
        <dbReference type="EMBL" id="KAE8973266.1"/>
    </source>
</evidence>
<dbReference type="OrthoDB" id="4540492at2759"/>
<dbReference type="PANTHER" id="PTHR23503">
    <property type="entry name" value="SOLUTE CARRIER FAMILY 2"/>
    <property type="match status" value="1"/>
</dbReference>
<dbReference type="SUPFAM" id="SSF103473">
    <property type="entry name" value="MFS general substrate transporter"/>
    <property type="match status" value="1"/>
</dbReference>
<feature type="transmembrane region" description="Helical" evidence="15">
    <location>
        <begin position="443"/>
        <end position="466"/>
    </location>
</feature>
<feature type="transmembrane region" description="Helical" evidence="15">
    <location>
        <begin position="409"/>
        <end position="431"/>
    </location>
</feature>
<feature type="transmembrane region" description="Helical" evidence="15">
    <location>
        <begin position="149"/>
        <end position="171"/>
    </location>
</feature>
<dbReference type="AlphaFoldDB" id="A0A6A3WAC3"/>
<dbReference type="InterPro" id="IPR005828">
    <property type="entry name" value="MFS_sugar_transport-like"/>
</dbReference>
<dbReference type="Proteomes" id="UP000486351">
    <property type="component" value="Unassembled WGS sequence"/>
</dbReference>
<evidence type="ECO:0000259" key="16">
    <source>
        <dbReference type="PROSITE" id="PS50850"/>
    </source>
</evidence>
<dbReference type="Proteomes" id="UP000433483">
    <property type="component" value="Unassembled WGS sequence"/>
</dbReference>
<dbReference type="InterPro" id="IPR005829">
    <property type="entry name" value="Sugar_transporter_CS"/>
</dbReference>
<feature type="domain" description="Major facilitator superfamily (MFS) profile" evidence="16">
    <location>
        <begin position="45"/>
        <end position="497"/>
    </location>
</feature>
<dbReference type="EMBL" id="QXGD01002987">
    <property type="protein sequence ID" value="KAE9181918.1"/>
    <property type="molecule type" value="Genomic_DNA"/>
</dbReference>